<dbReference type="InterPro" id="IPR038499">
    <property type="entry name" value="BRO1_sf"/>
</dbReference>
<dbReference type="FunFam" id="1.25.40.280:FF:000001">
    <property type="entry name" value="programmed cell death 6-interacting protein-like isoform X1"/>
    <property type="match status" value="1"/>
</dbReference>
<accession>A0AAN9A2L5</accession>
<name>A0AAN9A2L5_HALRR</name>
<evidence type="ECO:0000313" key="4">
    <source>
        <dbReference type="EMBL" id="KAK7067282.1"/>
    </source>
</evidence>
<feature type="compositionally biased region" description="Low complexity" evidence="2">
    <location>
        <begin position="820"/>
        <end position="855"/>
    </location>
</feature>
<dbReference type="EMBL" id="JAXCGZ010018884">
    <property type="protein sequence ID" value="KAK7067282.1"/>
    <property type="molecule type" value="Genomic_DNA"/>
</dbReference>
<dbReference type="PANTHER" id="PTHR23030">
    <property type="entry name" value="PCD6 INTERACTING PROTEIN-RELATED"/>
    <property type="match status" value="1"/>
</dbReference>
<dbReference type="Proteomes" id="UP001381693">
    <property type="component" value="Unassembled WGS sequence"/>
</dbReference>
<feature type="coiled-coil region" evidence="1">
    <location>
        <begin position="553"/>
        <end position="580"/>
    </location>
</feature>
<dbReference type="CDD" id="cd09235">
    <property type="entry name" value="V_Alix"/>
    <property type="match status" value="1"/>
</dbReference>
<comment type="caution">
    <text evidence="4">The sequence shown here is derived from an EMBL/GenBank/DDBJ whole genome shotgun (WGS) entry which is preliminary data.</text>
</comment>
<evidence type="ECO:0000256" key="1">
    <source>
        <dbReference type="SAM" id="Coils"/>
    </source>
</evidence>
<dbReference type="CDD" id="cd09240">
    <property type="entry name" value="BRO1_Alix"/>
    <property type="match status" value="1"/>
</dbReference>
<dbReference type="InterPro" id="IPR004328">
    <property type="entry name" value="BRO1_dom"/>
</dbReference>
<sequence>MSATLETFGVPLKKASDTDLLKPLKNLITSRYQTAEQESYITAINELVKLRTGAVCRTLDFHESSLETIYRYYDQIIALESKIPAAEIQVPFKWKDAFDRGSIFGGRISLTVSSLGYEKVCVLFNIAALQSQVAAAQSSDNDEALKLSTKLFQSAGGIFSHLKGIVHASVQQEPTPDLQPDTLAALSSLCLAQAQEVVTVKAINGQMKDIIIAKLCSQCEEMFADALKHLQRESLKNLWDREWISKVAGKQAGYHALAEYFQSKVCNSKKAVGEEIARLRHAIELFKSSQTRSGDLTFFSDHMGRAQRALDDAVKDNDFIYHERIPEVKSLAAIGKAPVAKLTSVPDKFSTTFTDLFESLVPVSVQQAIVSYDVRKQEIVSAEIGKLRESTQLLNSILASLNLPAAIEDVGGEKVPQSLVDKSTAVAEAGGCDALNKMITELPELLTRNRELLEECERQLREEAESDNQLRNQFQEKWTRIASDKLTGTFQANAQKYRKVIETAMNADSTIREKYDGHREGMELLSGGPASLSAALPSVGVSTNGSNPAIQKLKQLMEDVETLKAERDAIECELKSATVDMKEVFLNALATDGSINEAAISTESLGRVFGPLQKQVKESVDRQEGLVCSIQESHKEFSQASSGSGGEREEMLKKLASAYDNFNQLRNNLTEGTKFYNDLTQLLVNFQSKINDFCFARRTEKEELMKDLTQGLANQTVGTAPNPPAHHQESAQGTPRLPPARPPPPANPYQGAPQALPQAGAPQAPPHAGAPPAQGAPGAPPVYGTPPAQAGSLPYPLNPSSMPTPQGYVYQSYPVYTPMPQGYNPYFQQPQQPGGYPGGYASPPYPQQPYSVYPYPTQPQQPPQQPWPRQ</sequence>
<dbReference type="Pfam" id="PF13949">
    <property type="entry name" value="ALIX_LYPXL_bnd"/>
    <property type="match status" value="1"/>
</dbReference>
<dbReference type="Pfam" id="PF03097">
    <property type="entry name" value="BRO1"/>
    <property type="match status" value="1"/>
</dbReference>
<feature type="compositionally biased region" description="Low complexity" evidence="2">
    <location>
        <begin position="748"/>
        <end position="762"/>
    </location>
</feature>
<feature type="compositionally biased region" description="Pro residues" evidence="2">
    <location>
        <begin position="736"/>
        <end position="747"/>
    </location>
</feature>
<dbReference type="Gene3D" id="1.20.140.50">
    <property type="entry name" value="alix/aip1 like domains"/>
    <property type="match status" value="1"/>
</dbReference>
<dbReference type="PANTHER" id="PTHR23030:SF39">
    <property type="entry name" value="PROGRAMMED CELL DEATH 6-INTERACTING PROTEIN"/>
    <property type="match status" value="1"/>
</dbReference>
<gene>
    <name evidence="4" type="primary">PDCD6IP</name>
    <name evidence="4" type="ORF">SK128_014122</name>
</gene>
<dbReference type="AlphaFoldDB" id="A0AAN9A2L5"/>
<keyword evidence="5" id="KW-1185">Reference proteome</keyword>
<dbReference type="SMART" id="SM01041">
    <property type="entry name" value="BRO1"/>
    <property type="match status" value="1"/>
</dbReference>
<proteinExistence type="predicted"/>
<keyword evidence="1" id="KW-0175">Coiled coil</keyword>
<protein>
    <submittedName>
        <fullName evidence="4">Rhophilin, Rho GTPase binding protein</fullName>
    </submittedName>
</protein>
<feature type="coiled-coil region" evidence="1">
    <location>
        <begin position="435"/>
        <end position="477"/>
    </location>
</feature>
<feature type="domain" description="BRO1" evidence="3">
    <location>
        <begin position="6"/>
        <end position="394"/>
    </location>
</feature>
<feature type="region of interest" description="Disordered" evidence="2">
    <location>
        <begin position="714"/>
        <end position="870"/>
    </location>
</feature>
<evidence type="ECO:0000313" key="5">
    <source>
        <dbReference type="Proteomes" id="UP001381693"/>
    </source>
</evidence>
<dbReference type="Gene3D" id="1.25.40.280">
    <property type="entry name" value="alix/aip1 like domains"/>
    <property type="match status" value="1"/>
</dbReference>
<dbReference type="GO" id="GO:0005768">
    <property type="term" value="C:endosome"/>
    <property type="evidence" value="ECO:0007669"/>
    <property type="project" value="TreeGrafter"/>
</dbReference>
<evidence type="ECO:0000259" key="3">
    <source>
        <dbReference type="PROSITE" id="PS51180"/>
    </source>
</evidence>
<dbReference type="GO" id="GO:0000281">
    <property type="term" value="P:mitotic cytokinesis"/>
    <property type="evidence" value="ECO:0007669"/>
    <property type="project" value="TreeGrafter"/>
</dbReference>
<dbReference type="PROSITE" id="PS51180">
    <property type="entry name" value="BRO1"/>
    <property type="match status" value="1"/>
</dbReference>
<feature type="compositionally biased region" description="Pro residues" evidence="2">
    <location>
        <begin position="856"/>
        <end position="870"/>
    </location>
</feature>
<organism evidence="4 5">
    <name type="scientific">Halocaridina rubra</name>
    <name type="common">Hawaiian red shrimp</name>
    <dbReference type="NCBI Taxonomy" id="373956"/>
    <lineage>
        <taxon>Eukaryota</taxon>
        <taxon>Metazoa</taxon>
        <taxon>Ecdysozoa</taxon>
        <taxon>Arthropoda</taxon>
        <taxon>Crustacea</taxon>
        <taxon>Multicrustacea</taxon>
        <taxon>Malacostraca</taxon>
        <taxon>Eumalacostraca</taxon>
        <taxon>Eucarida</taxon>
        <taxon>Decapoda</taxon>
        <taxon>Pleocyemata</taxon>
        <taxon>Caridea</taxon>
        <taxon>Atyoidea</taxon>
        <taxon>Atyidae</taxon>
        <taxon>Halocaridina</taxon>
    </lineage>
</organism>
<reference evidence="4 5" key="1">
    <citation type="submission" date="2023-11" db="EMBL/GenBank/DDBJ databases">
        <title>Halocaridina rubra genome assembly.</title>
        <authorList>
            <person name="Smith C."/>
        </authorList>
    </citation>
    <scope>NUCLEOTIDE SEQUENCE [LARGE SCALE GENOMIC DNA]</scope>
    <source>
        <strain evidence="4">EP-1</strain>
        <tissue evidence="4">Whole</tissue>
    </source>
</reference>
<dbReference type="InterPro" id="IPR025304">
    <property type="entry name" value="ALIX_V_dom"/>
</dbReference>
<evidence type="ECO:0000256" key="2">
    <source>
        <dbReference type="SAM" id="MobiDB-lite"/>
    </source>
</evidence>
<dbReference type="Gene3D" id="1.20.120.560">
    <property type="entry name" value="alix/aip1 in complex with the ypdl late domain"/>
    <property type="match status" value="1"/>
</dbReference>